<evidence type="ECO:0000259" key="1">
    <source>
        <dbReference type="Pfam" id="PF00078"/>
    </source>
</evidence>
<dbReference type="InterPro" id="IPR000477">
    <property type="entry name" value="RT_dom"/>
</dbReference>
<dbReference type="PANTHER" id="PTHR24559:SF444">
    <property type="entry name" value="REVERSE TRANSCRIPTASE DOMAIN-CONTAINING PROTEIN"/>
    <property type="match status" value="1"/>
</dbReference>
<dbReference type="InterPro" id="IPR043502">
    <property type="entry name" value="DNA/RNA_pol_sf"/>
</dbReference>
<protein>
    <recommendedName>
        <fullName evidence="1">Reverse transcriptase domain-containing protein</fullName>
    </recommendedName>
</protein>
<name>A0A7J9M7E1_GOSSC</name>
<sequence length="589" mass="67492">MAIVPLRIQVGSSRSGFRGFTLLIQFAMDGKAKMWLEALPPDTIATWTVFKFDILTSGSIWTKTQKEVMEILENFSINESTYEAYYEVETKGMNIKEGKEQECNRLNPAMREVVNKELLKWLDAGIVYAISNTEWVSPTQCVPKKAGLTLVENDKNELIPMRTITFWRVSIDYWKLNDVTKKDHFPLPFIDQMLDRLTGKDYYCFLDGYSGYHQITIHSDDQEKTTFRCPFGTYAFKRMFFGLCNAPATFMRCMTAIFANMVEEGLDEKCHFIVKEGLVLGHQISSKGMEVDKAKIEEFDLWIMDRKGTENQITGHLSTIENNSKVDIEKIKKTFTDEQFFRVDIRQTRFYKHTTSWYVDYVNYIASGRNVAEEETYGILQGCHTSPCGGYFGGNKTTQKRTGNISKKDKMLQTRIIEVEEAKLDDALWAYKIAYKTPLGMSPYKLVYGVKRKSTNERSHNEEDIKVLIPHNIGEPGLHVTTLLLNVAATKNIQIIEPALNVVTPLRGVTTPLHKSAISGKIDYQMASLSVSTSSLAVEFQEDDMDKYLQQLQSYTFIKEQGFDPLMRNCKGIWTYQTETALPKTFDKS</sequence>
<keyword evidence="3" id="KW-1185">Reference proteome</keyword>
<dbReference type="InterPro" id="IPR053134">
    <property type="entry name" value="RNA-dir_DNA_polymerase"/>
</dbReference>
<dbReference type="Proteomes" id="UP000593576">
    <property type="component" value="Unassembled WGS sequence"/>
</dbReference>
<dbReference type="EMBL" id="JABFAF010000009">
    <property type="protein sequence ID" value="MBA0867035.1"/>
    <property type="molecule type" value="Genomic_DNA"/>
</dbReference>
<accession>A0A7J9M7E1</accession>
<reference evidence="2 3" key="1">
    <citation type="journal article" date="2019" name="Genome Biol. Evol.">
        <title>Insights into the evolution of the New World diploid cottons (Gossypium, subgenus Houzingenia) based on genome sequencing.</title>
        <authorList>
            <person name="Grover C.E."/>
            <person name="Arick M.A. 2nd"/>
            <person name="Thrash A."/>
            <person name="Conover J.L."/>
            <person name="Sanders W.S."/>
            <person name="Peterson D.G."/>
            <person name="Frelichowski J.E."/>
            <person name="Scheffler J.A."/>
            <person name="Scheffler B.E."/>
            <person name="Wendel J.F."/>
        </authorList>
    </citation>
    <scope>NUCLEOTIDE SEQUENCE [LARGE SCALE GENOMIC DNA]</scope>
    <source>
        <strain evidence="2">1</strain>
        <tissue evidence="2">Leaf</tissue>
    </source>
</reference>
<evidence type="ECO:0000313" key="2">
    <source>
        <dbReference type="EMBL" id="MBA0867035.1"/>
    </source>
</evidence>
<dbReference type="OrthoDB" id="1738562at2759"/>
<comment type="caution">
    <text evidence="2">The sequence shown here is derived from an EMBL/GenBank/DDBJ whole genome shotgun (WGS) entry which is preliminary data.</text>
</comment>
<dbReference type="CDD" id="cd01647">
    <property type="entry name" value="RT_LTR"/>
    <property type="match status" value="1"/>
</dbReference>
<dbReference type="AlphaFoldDB" id="A0A7J9M7E1"/>
<dbReference type="SUPFAM" id="SSF56672">
    <property type="entry name" value="DNA/RNA polymerases"/>
    <property type="match status" value="1"/>
</dbReference>
<feature type="domain" description="Reverse transcriptase" evidence="1">
    <location>
        <begin position="166"/>
        <end position="262"/>
    </location>
</feature>
<organism evidence="2 3">
    <name type="scientific">Gossypium schwendimanii</name>
    <name type="common">Cotton</name>
    <dbReference type="NCBI Taxonomy" id="34291"/>
    <lineage>
        <taxon>Eukaryota</taxon>
        <taxon>Viridiplantae</taxon>
        <taxon>Streptophyta</taxon>
        <taxon>Embryophyta</taxon>
        <taxon>Tracheophyta</taxon>
        <taxon>Spermatophyta</taxon>
        <taxon>Magnoliopsida</taxon>
        <taxon>eudicotyledons</taxon>
        <taxon>Gunneridae</taxon>
        <taxon>Pentapetalae</taxon>
        <taxon>rosids</taxon>
        <taxon>malvids</taxon>
        <taxon>Malvales</taxon>
        <taxon>Malvaceae</taxon>
        <taxon>Malvoideae</taxon>
        <taxon>Gossypium</taxon>
    </lineage>
</organism>
<proteinExistence type="predicted"/>
<dbReference type="Gene3D" id="3.10.10.10">
    <property type="entry name" value="HIV Type 1 Reverse Transcriptase, subunit A, domain 1"/>
    <property type="match status" value="1"/>
</dbReference>
<evidence type="ECO:0000313" key="3">
    <source>
        <dbReference type="Proteomes" id="UP000593576"/>
    </source>
</evidence>
<dbReference type="Pfam" id="PF00078">
    <property type="entry name" value="RVT_1"/>
    <property type="match status" value="1"/>
</dbReference>
<gene>
    <name evidence="2" type="ORF">Goshw_026655</name>
</gene>
<dbReference type="PANTHER" id="PTHR24559">
    <property type="entry name" value="TRANSPOSON TY3-I GAG-POL POLYPROTEIN"/>
    <property type="match status" value="1"/>
</dbReference>